<name>A0ACC0UHE2_9AGAM</name>
<keyword evidence="2" id="KW-1185">Reference proteome</keyword>
<proteinExistence type="predicted"/>
<accession>A0ACC0UHE2</accession>
<reference evidence="1" key="1">
    <citation type="submission" date="2021-03" db="EMBL/GenBank/DDBJ databases">
        <title>Evolutionary priming and transition to the ectomycorrhizal habit in an iconic lineage of mushroom-forming fungi: is preadaptation a requirement?</title>
        <authorList>
            <consortium name="DOE Joint Genome Institute"/>
            <person name="Looney B.P."/>
            <person name="Miyauchi S."/>
            <person name="Morin E."/>
            <person name="Drula E."/>
            <person name="Courty P.E."/>
            <person name="Chicoki N."/>
            <person name="Fauchery L."/>
            <person name="Kohler A."/>
            <person name="Kuo A."/>
            <person name="LaButti K."/>
            <person name="Pangilinan J."/>
            <person name="Lipzen A."/>
            <person name="Riley R."/>
            <person name="Andreopoulos W."/>
            <person name="He G."/>
            <person name="Johnson J."/>
            <person name="Barry K.W."/>
            <person name="Grigoriev I.V."/>
            <person name="Nagy L."/>
            <person name="Hibbett D."/>
            <person name="Henrissat B."/>
            <person name="Matheny P.B."/>
            <person name="Labbe J."/>
            <person name="Martin A.F."/>
        </authorList>
    </citation>
    <scope>NUCLEOTIDE SEQUENCE</scope>
    <source>
        <strain evidence="1">BPL698</strain>
    </source>
</reference>
<dbReference type="EMBL" id="JAGFNK010000026">
    <property type="protein sequence ID" value="KAI9511144.1"/>
    <property type="molecule type" value="Genomic_DNA"/>
</dbReference>
<comment type="caution">
    <text evidence="1">The sequence shown here is derived from an EMBL/GenBank/DDBJ whole genome shotgun (WGS) entry which is preliminary data.</text>
</comment>
<protein>
    <submittedName>
        <fullName evidence="1">Phosphatases II</fullName>
    </submittedName>
</protein>
<organism evidence="1 2">
    <name type="scientific">Russula earlei</name>
    <dbReference type="NCBI Taxonomy" id="71964"/>
    <lineage>
        <taxon>Eukaryota</taxon>
        <taxon>Fungi</taxon>
        <taxon>Dikarya</taxon>
        <taxon>Basidiomycota</taxon>
        <taxon>Agaricomycotina</taxon>
        <taxon>Agaricomycetes</taxon>
        <taxon>Russulales</taxon>
        <taxon>Russulaceae</taxon>
        <taxon>Russula</taxon>
    </lineage>
</organism>
<evidence type="ECO:0000313" key="1">
    <source>
        <dbReference type="EMBL" id="KAI9511144.1"/>
    </source>
</evidence>
<dbReference type="Proteomes" id="UP001207468">
    <property type="component" value="Unassembled WGS sequence"/>
</dbReference>
<gene>
    <name evidence="1" type="ORF">F5148DRAFT_1173004</name>
</gene>
<sequence>MLSTLSSADLLADTRPKCSPLPELDLEEKLAVQLVHLASQFHASDYACAKFGAGGSAIAYIPLSINLPDHFQQLKERQASYASTEAWWLCEPESPRSHVAPPKLMPKLHPSDIVTFTQTSPNLQHELRFAMDTPLIPSTWLSGEIPLPKTSDTHPIGVSAIIPEELLSSISLHISLADSSSPTIFNIHPAFSLHRLVSSPGSVLTPPSTLSLPASSDSPAQTVLWSRVSMRSALQSALATNIRRPTPPPAPPPKDSVAPRLPPLAIGNLDLIGEIFSSSHFELDVDRSSGASLQARHERTYSVPFTPSQVASAGSMDGVQYLQNKRSHPMSPFPSVQGIVRRPKLAHFGPPLTCTNDSQPPYPALGNLYLSSCPGKKVRLTGPVRGRGAICRDLAQDLRRIKALGVGCIVCCLDDEELEFLGAPWPEYSQAARELGLDILRIPIPEGLAPASVELFDAHLSRLISVYTLAGVPVLAHCRGGVGRAGLVACCWILKLGLCGWTSASNDLEHADKGQVRRDTLEQVEKAIGIVRRRRSLKAIETYEQVKFLVGYVDFLRGNPT</sequence>
<evidence type="ECO:0000313" key="2">
    <source>
        <dbReference type="Proteomes" id="UP001207468"/>
    </source>
</evidence>